<evidence type="ECO:0000256" key="1">
    <source>
        <dbReference type="SAM" id="Phobius"/>
    </source>
</evidence>
<keyword evidence="4" id="KW-1185">Reference proteome</keyword>
<gene>
    <name evidence="3" type="ORF">TASK_LOCUS6511</name>
</gene>
<reference evidence="3 4" key="2">
    <citation type="submission" date="2018-11" db="EMBL/GenBank/DDBJ databases">
        <authorList>
            <consortium name="Pathogen Informatics"/>
        </authorList>
    </citation>
    <scope>NUCLEOTIDE SEQUENCE [LARGE SCALE GENOMIC DNA]</scope>
</reference>
<proteinExistence type="predicted"/>
<evidence type="ECO:0000259" key="2">
    <source>
        <dbReference type="Pfam" id="PF10277"/>
    </source>
</evidence>
<evidence type="ECO:0000313" key="5">
    <source>
        <dbReference type="WBParaSite" id="TASK_0000651001-mRNA-1"/>
    </source>
</evidence>
<evidence type="ECO:0000313" key="4">
    <source>
        <dbReference type="Proteomes" id="UP000282613"/>
    </source>
</evidence>
<dbReference type="Proteomes" id="UP000282613">
    <property type="component" value="Unassembled WGS sequence"/>
</dbReference>
<dbReference type="AlphaFoldDB" id="A0A0R3W852"/>
<dbReference type="EMBL" id="UYRS01018508">
    <property type="protein sequence ID" value="VDK36856.1"/>
    <property type="molecule type" value="Genomic_DNA"/>
</dbReference>
<accession>A0A0R3W852</accession>
<evidence type="ECO:0000313" key="3">
    <source>
        <dbReference type="EMBL" id="VDK36856.1"/>
    </source>
</evidence>
<dbReference type="Pfam" id="PF10277">
    <property type="entry name" value="Frag1"/>
    <property type="match status" value="1"/>
</dbReference>
<name>A0A0R3W852_TAEAS</name>
<dbReference type="InterPro" id="IPR019402">
    <property type="entry name" value="CWH43_N"/>
</dbReference>
<dbReference type="STRING" id="60517.A0A0R3W852"/>
<keyword evidence="1" id="KW-0472">Membrane</keyword>
<feature type="transmembrane region" description="Helical" evidence="1">
    <location>
        <begin position="29"/>
        <end position="46"/>
    </location>
</feature>
<protein>
    <submittedName>
        <fullName evidence="5">Secreted protein</fullName>
    </submittedName>
</protein>
<organism evidence="5">
    <name type="scientific">Taenia asiatica</name>
    <name type="common">Asian tapeworm</name>
    <dbReference type="NCBI Taxonomy" id="60517"/>
    <lineage>
        <taxon>Eukaryota</taxon>
        <taxon>Metazoa</taxon>
        <taxon>Spiralia</taxon>
        <taxon>Lophotrochozoa</taxon>
        <taxon>Platyhelminthes</taxon>
        <taxon>Cestoda</taxon>
        <taxon>Eucestoda</taxon>
        <taxon>Cyclophyllidea</taxon>
        <taxon>Taeniidae</taxon>
        <taxon>Taenia</taxon>
    </lineage>
</organism>
<keyword evidence="1" id="KW-1133">Transmembrane helix</keyword>
<dbReference type="OrthoDB" id="68581at2759"/>
<sequence length="70" mass="8056">MTVSILLSAACYLLHNRYCISHVYSIFALFEHIFILSNLAFHYYVIDVIGDLPLMFFDPIARTLSLNARS</sequence>
<dbReference type="WBParaSite" id="TASK_0000651001-mRNA-1">
    <property type="protein sequence ID" value="TASK_0000651001-mRNA-1"/>
    <property type="gene ID" value="TASK_0000651001"/>
</dbReference>
<keyword evidence="1" id="KW-0812">Transmembrane</keyword>
<reference evidence="5" key="1">
    <citation type="submission" date="2017-02" db="UniProtKB">
        <authorList>
            <consortium name="WormBaseParasite"/>
        </authorList>
    </citation>
    <scope>IDENTIFICATION</scope>
</reference>
<feature type="domain" description="CWH43-like N-terminal" evidence="2">
    <location>
        <begin position="2"/>
        <end position="45"/>
    </location>
</feature>